<name>Q552L8_DICDI</name>
<evidence type="ECO:0000259" key="4">
    <source>
        <dbReference type="Pfam" id="PF22606"/>
    </source>
</evidence>
<dbReference type="PANTHER" id="PTHR10763:SF26">
    <property type="entry name" value="CELL DIVISION CONTROL PROTEIN 6 HOMOLOG"/>
    <property type="match status" value="1"/>
</dbReference>
<dbReference type="Gene3D" id="1.10.8.60">
    <property type="match status" value="1"/>
</dbReference>
<evidence type="ECO:0000313" key="6">
    <source>
        <dbReference type="Proteomes" id="UP000002195"/>
    </source>
</evidence>
<evidence type="ECO:0000256" key="2">
    <source>
        <dbReference type="SAM" id="MobiDB-lite"/>
    </source>
</evidence>
<dbReference type="GO" id="GO:0033314">
    <property type="term" value="P:mitotic DNA replication checkpoint signaling"/>
    <property type="evidence" value="ECO:0000318"/>
    <property type="project" value="GO_Central"/>
</dbReference>
<dbReference type="SUPFAM" id="SSF52540">
    <property type="entry name" value="P-loop containing nucleoside triphosphate hydrolases"/>
    <property type="match status" value="1"/>
</dbReference>
<reference evidence="5 6" key="1">
    <citation type="journal article" date="2005" name="Nature">
        <title>The genome of the social amoeba Dictyostelium discoideum.</title>
        <authorList>
            <consortium name="The Dictyostelium discoideum Sequencing Consortium"/>
            <person name="Eichinger L."/>
            <person name="Pachebat J.A."/>
            <person name="Glockner G."/>
            <person name="Rajandream M.A."/>
            <person name="Sucgang R."/>
            <person name="Berriman M."/>
            <person name="Song J."/>
            <person name="Olsen R."/>
            <person name="Szafranski K."/>
            <person name="Xu Q."/>
            <person name="Tunggal B."/>
            <person name="Kummerfeld S."/>
            <person name="Madera M."/>
            <person name="Konfortov B.A."/>
            <person name="Rivero F."/>
            <person name="Bankier A.T."/>
            <person name="Lehmann R."/>
            <person name="Hamlin N."/>
            <person name="Davies R."/>
            <person name="Gaudet P."/>
            <person name="Fey P."/>
            <person name="Pilcher K."/>
            <person name="Chen G."/>
            <person name="Saunders D."/>
            <person name="Sodergren E."/>
            <person name="Davis P."/>
            <person name="Kerhornou A."/>
            <person name="Nie X."/>
            <person name="Hall N."/>
            <person name="Anjard C."/>
            <person name="Hemphill L."/>
            <person name="Bason N."/>
            <person name="Farbrother P."/>
            <person name="Desany B."/>
            <person name="Just E."/>
            <person name="Morio T."/>
            <person name="Rost R."/>
            <person name="Churcher C."/>
            <person name="Cooper J."/>
            <person name="Haydock S."/>
            <person name="van Driessche N."/>
            <person name="Cronin A."/>
            <person name="Goodhead I."/>
            <person name="Muzny D."/>
            <person name="Mourier T."/>
            <person name="Pain A."/>
            <person name="Lu M."/>
            <person name="Harper D."/>
            <person name="Lindsay R."/>
            <person name="Hauser H."/>
            <person name="James K."/>
            <person name="Quiles M."/>
            <person name="Madan Babu M."/>
            <person name="Saito T."/>
            <person name="Buchrieser C."/>
            <person name="Wardroper A."/>
            <person name="Felder M."/>
            <person name="Thangavelu M."/>
            <person name="Johnson D."/>
            <person name="Knights A."/>
            <person name="Loulseged H."/>
            <person name="Mungall K."/>
            <person name="Oliver K."/>
            <person name="Price C."/>
            <person name="Quail M.A."/>
            <person name="Urushihara H."/>
            <person name="Hernandez J."/>
            <person name="Rabbinowitsch E."/>
            <person name="Steffen D."/>
            <person name="Sanders M."/>
            <person name="Ma J."/>
            <person name="Kohara Y."/>
            <person name="Sharp S."/>
            <person name="Simmonds M."/>
            <person name="Spiegler S."/>
            <person name="Tivey A."/>
            <person name="Sugano S."/>
            <person name="White B."/>
            <person name="Walker D."/>
            <person name="Woodward J."/>
            <person name="Winckler T."/>
            <person name="Tanaka Y."/>
            <person name="Shaulsky G."/>
            <person name="Schleicher M."/>
            <person name="Weinstock G."/>
            <person name="Rosenthal A."/>
            <person name="Cox E.C."/>
            <person name="Chisholm R.L."/>
            <person name="Gibbs R."/>
            <person name="Loomis W.F."/>
            <person name="Platzer M."/>
            <person name="Kay R.R."/>
            <person name="Williams J."/>
            <person name="Dear P.H."/>
            <person name="Noegel A.A."/>
            <person name="Barrell B."/>
            <person name="Kuspa A."/>
        </authorList>
    </citation>
    <scope>NUCLEOTIDE SEQUENCE [LARGE SCALE GENOMIC DNA]</scope>
    <source>
        <strain evidence="5 6">AX4</strain>
    </source>
</reference>
<dbReference type="InParanoid" id="Q552L8"/>
<dbReference type="FunFam" id="1.10.8.60:FF:000186">
    <property type="entry name" value="Cell division control protein"/>
    <property type="match status" value="1"/>
</dbReference>
<keyword evidence="1" id="KW-0235">DNA replication</keyword>
<dbReference type="PhylomeDB" id="Q552L8"/>
<dbReference type="AlphaFoldDB" id="Q552L8"/>
<comment type="caution">
    <text evidence="5">The sequence shown here is derived from an EMBL/GenBank/DDBJ whole genome shotgun (WGS) entry which is preliminary data.</text>
</comment>
<dbReference type="GO" id="GO:0006270">
    <property type="term" value="P:DNA replication initiation"/>
    <property type="evidence" value="ECO:0000318"/>
    <property type="project" value="GO_Central"/>
</dbReference>
<dbReference type="CDD" id="cd00009">
    <property type="entry name" value="AAA"/>
    <property type="match status" value="1"/>
</dbReference>
<evidence type="ECO:0000313" key="5">
    <source>
        <dbReference type="EMBL" id="EAL69448.1"/>
    </source>
</evidence>
<dbReference type="GO" id="GO:0005634">
    <property type="term" value="C:nucleus"/>
    <property type="evidence" value="ECO:0000318"/>
    <property type="project" value="GO_Central"/>
</dbReference>
<feature type="compositionally biased region" description="Basic and acidic residues" evidence="2">
    <location>
        <begin position="19"/>
        <end position="40"/>
    </location>
</feature>
<proteinExistence type="predicted"/>
<dbReference type="Reactome" id="R-DDI-69017">
    <property type="pathway name" value="CDK-mediated phosphorylation and removal of Cdc6"/>
</dbReference>
<keyword evidence="6" id="KW-1185">Reference proteome</keyword>
<evidence type="ECO:0000259" key="3">
    <source>
        <dbReference type="Pfam" id="PF13191"/>
    </source>
</evidence>
<dbReference type="PaxDb" id="44689-DDB0305115"/>
<dbReference type="eggNOG" id="KOG2227">
    <property type="taxonomic scope" value="Eukaryota"/>
</dbReference>
<sequence>MQRLLDTINKKFSLQTDIDPAKPKNKKNENEEKNKVPGRDSQYRKLKTFIDKTAKSGKGDSLYICGPPGTGKSLTLTTLSKNLSTKKYKPIYINCMQFNQPIKIYIEIYRKLENLVSTKKGVNESLDLIESKYFYDFDNKEEEGMEKHSDKNENEKKTMWVKYREYEIDILIEKFSNILYRIFEWPTKDSSKLILFGIANDLGLVQKSLPRFAKIGMEIEVLHFKPYTEEEILKIFHHRIDLVFKEYKLKEEDQKEQLFEPETLEMISKQLSVNGCDIRKAFDVIRRLVTLKFEKYIENADSNDSLDEDPDEVIEFKSPGEYFFSMDLVQDVLAEFFECKIVSNMKSLPLQAQIILFSSFLPVLNYETLYKSYKSQCSIINFPLMEKADFGLSIDSIISNGLMKIESGKKIALLFSKEQLISAFKSSIIFDPLLEELNNL</sequence>
<dbReference type="EMBL" id="AAFI02000013">
    <property type="protein sequence ID" value="EAL69448.1"/>
    <property type="molecule type" value="Genomic_DNA"/>
</dbReference>
<evidence type="ECO:0000256" key="1">
    <source>
        <dbReference type="ARBA" id="ARBA00022705"/>
    </source>
</evidence>
<dbReference type="Reactome" id="R-DDI-68689">
    <property type="pathway name" value="CDC6 association with the ORC:origin complex"/>
</dbReference>
<dbReference type="HOGENOM" id="CLU_012774_4_2_1"/>
<feature type="domain" description="Cdc6/ORC1-like ATPase lid" evidence="4">
    <location>
        <begin position="227"/>
        <end position="289"/>
    </location>
</feature>
<dbReference type="VEuPathDB" id="AmoebaDB:DDB_G0275983"/>
<dbReference type="InterPro" id="IPR054425">
    <property type="entry name" value="Cdc6_ORC1-like_ATPase_lid"/>
</dbReference>
<dbReference type="InterPro" id="IPR050311">
    <property type="entry name" value="ORC1/CDC6"/>
</dbReference>
<dbReference type="STRING" id="44689.Q552L8"/>
<gene>
    <name evidence="5" type="ORF">DDB_G0275983</name>
</gene>
<dbReference type="Gene3D" id="3.40.50.300">
    <property type="entry name" value="P-loop containing nucleotide triphosphate hydrolases"/>
    <property type="match status" value="1"/>
</dbReference>
<dbReference type="RefSeq" id="XP_643364.1">
    <property type="nucleotide sequence ID" value="XM_638272.1"/>
</dbReference>
<dbReference type="FunCoup" id="Q552L8">
    <property type="interactions" value="145"/>
</dbReference>
<accession>Q552L8</accession>
<feature type="domain" description="Orc1-like AAA ATPase" evidence="3">
    <location>
        <begin position="35"/>
        <end position="109"/>
    </location>
</feature>
<protein>
    <submittedName>
        <fullName evidence="5">Uncharacterized protein</fullName>
    </submittedName>
</protein>
<dbReference type="Pfam" id="PF22606">
    <property type="entry name" value="Cdc6-ORC-like_ATPase_lid"/>
    <property type="match status" value="1"/>
</dbReference>
<dbReference type="Proteomes" id="UP000002195">
    <property type="component" value="Unassembled WGS sequence"/>
</dbReference>
<dbReference type="InterPro" id="IPR041664">
    <property type="entry name" value="AAA_16"/>
</dbReference>
<dbReference type="KEGG" id="ddi:DDB_G0275983"/>
<dbReference type="dictyBase" id="DDB_G0275983">
    <property type="gene designation" value="cdc6"/>
</dbReference>
<dbReference type="GO" id="GO:0003688">
    <property type="term" value="F:DNA replication origin binding"/>
    <property type="evidence" value="ECO:0000318"/>
    <property type="project" value="GO_Central"/>
</dbReference>
<dbReference type="FunFam" id="3.40.50.300:FF:003464">
    <property type="entry name" value="Cell division control protein"/>
    <property type="match status" value="1"/>
</dbReference>
<organism evidence="5 6">
    <name type="scientific">Dictyostelium discoideum</name>
    <name type="common">Social amoeba</name>
    <dbReference type="NCBI Taxonomy" id="44689"/>
    <lineage>
        <taxon>Eukaryota</taxon>
        <taxon>Amoebozoa</taxon>
        <taxon>Evosea</taxon>
        <taxon>Eumycetozoa</taxon>
        <taxon>Dictyostelia</taxon>
        <taxon>Dictyosteliales</taxon>
        <taxon>Dictyosteliaceae</taxon>
        <taxon>Dictyostelium</taxon>
    </lineage>
</organism>
<dbReference type="Reactome" id="R-DDI-68962">
    <property type="pathway name" value="Activation of the pre-replicative complex"/>
</dbReference>
<dbReference type="PANTHER" id="PTHR10763">
    <property type="entry name" value="CELL DIVISION CONTROL PROTEIN 6-RELATED"/>
    <property type="match status" value="1"/>
</dbReference>
<feature type="region of interest" description="Disordered" evidence="2">
    <location>
        <begin position="16"/>
        <end position="40"/>
    </location>
</feature>
<dbReference type="SMR" id="Q552L8"/>
<dbReference type="InterPro" id="IPR027417">
    <property type="entry name" value="P-loop_NTPase"/>
</dbReference>
<dbReference type="Pfam" id="PF13191">
    <property type="entry name" value="AAA_16"/>
    <property type="match status" value="1"/>
</dbReference>
<dbReference type="GeneID" id="8620247"/>